<dbReference type="Proteomes" id="UP000053820">
    <property type="component" value="Unassembled WGS sequence"/>
</dbReference>
<accession>A0A0C9W040</accession>
<keyword evidence="3" id="KW-1185">Reference proteome</keyword>
<feature type="region of interest" description="Disordered" evidence="1">
    <location>
        <begin position="1"/>
        <end position="22"/>
    </location>
</feature>
<sequence>MEDEVSKAQDDIPLPDQPDIIDFDDEMREDKGCWGWGERYEGVDDDVVMGEDGDEMIKVDDNAGDNGVSHMGGKQKQLQEQHKMKLRIKEVEVHVASELVKVHQAEVEMLHLKL</sequence>
<feature type="compositionally biased region" description="Basic and acidic residues" evidence="1">
    <location>
        <begin position="1"/>
        <end position="10"/>
    </location>
</feature>
<dbReference type="AlphaFoldDB" id="A0A0C9W040"/>
<gene>
    <name evidence="2" type="ORF">HYDPIDRAFT_170955</name>
</gene>
<reference evidence="2 3" key="1">
    <citation type="submission" date="2014-04" db="EMBL/GenBank/DDBJ databases">
        <title>Evolutionary Origins and Diversification of the Mycorrhizal Mutualists.</title>
        <authorList>
            <consortium name="DOE Joint Genome Institute"/>
            <consortium name="Mycorrhizal Genomics Consortium"/>
            <person name="Kohler A."/>
            <person name="Kuo A."/>
            <person name="Nagy L.G."/>
            <person name="Floudas D."/>
            <person name="Copeland A."/>
            <person name="Barry K.W."/>
            <person name="Cichocki N."/>
            <person name="Veneault-Fourrey C."/>
            <person name="LaButti K."/>
            <person name="Lindquist E.A."/>
            <person name="Lipzen A."/>
            <person name="Lundell T."/>
            <person name="Morin E."/>
            <person name="Murat C."/>
            <person name="Riley R."/>
            <person name="Ohm R."/>
            <person name="Sun H."/>
            <person name="Tunlid A."/>
            <person name="Henrissat B."/>
            <person name="Grigoriev I.V."/>
            <person name="Hibbett D.S."/>
            <person name="Martin F."/>
        </authorList>
    </citation>
    <scope>NUCLEOTIDE SEQUENCE [LARGE SCALE GENOMIC DNA]</scope>
    <source>
        <strain evidence="2 3">MD-312</strain>
    </source>
</reference>
<evidence type="ECO:0000313" key="2">
    <source>
        <dbReference type="EMBL" id="KIJ59133.1"/>
    </source>
</evidence>
<dbReference type="EMBL" id="KN839896">
    <property type="protein sequence ID" value="KIJ59133.1"/>
    <property type="molecule type" value="Genomic_DNA"/>
</dbReference>
<protein>
    <submittedName>
        <fullName evidence="2">Uncharacterized protein</fullName>
    </submittedName>
</protein>
<evidence type="ECO:0000313" key="3">
    <source>
        <dbReference type="Proteomes" id="UP000053820"/>
    </source>
</evidence>
<proteinExistence type="predicted"/>
<evidence type="ECO:0000256" key="1">
    <source>
        <dbReference type="SAM" id="MobiDB-lite"/>
    </source>
</evidence>
<feature type="region of interest" description="Disordered" evidence="1">
    <location>
        <begin position="62"/>
        <end position="81"/>
    </location>
</feature>
<organism evidence="2 3">
    <name type="scientific">Hydnomerulius pinastri MD-312</name>
    <dbReference type="NCBI Taxonomy" id="994086"/>
    <lineage>
        <taxon>Eukaryota</taxon>
        <taxon>Fungi</taxon>
        <taxon>Dikarya</taxon>
        <taxon>Basidiomycota</taxon>
        <taxon>Agaricomycotina</taxon>
        <taxon>Agaricomycetes</taxon>
        <taxon>Agaricomycetidae</taxon>
        <taxon>Boletales</taxon>
        <taxon>Boletales incertae sedis</taxon>
        <taxon>Leucogyrophana</taxon>
    </lineage>
</organism>
<dbReference type="HOGENOM" id="CLU_2121401_0_0_1"/>
<name>A0A0C9W040_9AGAM</name>